<accession>A0A9P6FEA5</accession>
<keyword evidence="2" id="KW-1133">Transmembrane helix</keyword>
<gene>
    <name evidence="3" type="ORF">EC957_005682</name>
</gene>
<comment type="caution">
    <text evidence="3">The sequence shown here is derived from an EMBL/GenBank/DDBJ whole genome shotgun (WGS) entry which is preliminary data.</text>
</comment>
<dbReference type="CDD" id="cd12087">
    <property type="entry name" value="TM_EGFR-like"/>
    <property type="match status" value="1"/>
</dbReference>
<dbReference type="Proteomes" id="UP000723463">
    <property type="component" value="Unassembled WGS sequence"/>
</dbReference>
<keyword evidence="2" id="KW-0472">Membrane</keyword>
<evidence type="ECO:0000256" key="2">
    <source>
        <dbReference type="SAM" id="Phobius"/>
    </source>
</evidence>
<proteinExistence type="predicted"/>
<dbReference type="AlphaFoldDB" id="A0A9P6FEA5"/>
<organism evidence="3 4">
    <name type="scientific">Mortierella hygrophila</name>
    <dbReference type="NCBI Taxonomy" id="979708"/>
    <lineage>
        <taxon>Eukaryota</taxon>
        <taxon>Fungi</taxon>
        <taxon>Fungi incertae sedis</taxon>
        <taxon>Mucoromycota</taxon>
        <taxon>Mortierellomycotina</taxon>
        <taxon>Mortierellomycetes</taxon>
        <taxon>Mortierellales</taxon>
        <taxon>Mortierellaceae</taxon>
        <taxon>Mortierella</taxon>
    </lineage>
</organism>
<feature type="compositionally biased region" description="Low complexity" evidence="1">
    <location>
        <begin position="151"/>
        <end position="209"/>
    </location>
</feature>
<keyword evidence="4" id="KW-1185">Reference proteome</keyword>
<evidence type="ECO:0000313" key="3">
    <source>
        <dbReference type="EMBL" id="KAF9548748.1"/>
    </source>
</evidence>
<keyword evidence="2" id="KW-0812">Transmembrane</keyword>
<feature type="transmembrane region" description="Helical" evidence="2">
    <location>
        <begin position="71"/>
        <end position="93"/>
    </location>
</feature>
<feature type="compositionally biased region" description="Polar residues" evidence="1">
    <location>
        <begin position="268"/>
        <end position="289"/>
    </location>
</feature>
<reference evidence="3" key="1">
    <citation type="journal article" date="2020" name="Fungal Divers.">
        <title>Resolving the Mortierellaceae phylogeny through synthesis of multi-gene phylogenetics and phylogenomics.</title>
        <authorList>
            <person name="Vandepol N."/>
            <person name="Liber J."/>
            <person name="Desiro A."/>
            <person name="Na H."/>
            <person name="Kennedy M."/>
            <person name="Barry K."/>
            <person name="Grigoriev I.V."/>
            <person name="Miller A.N."/>
            <person name="O'Donnell K."/>
            <person name="Stajich J.E."/>
            <person name="Bonito G."/>
        </authorList>
    </citation>
    <scope>NUCLEOTIDE SEQUENCE</scope>
    <source>
        <strain evidence="3">NRRL 2591</strain>
    </source>
</reference>
<feature type="compositionally biased region" description="Polar residues" evidence="1">
    <location>
        <begin position="213"/>
        <end position="228"/>
    </location>
</feature>
<feature type="compositionally biased region" description="Low complexity" evidence="1">
    <location>
        <begin position="229"/>
        <end position="267"/>
    </location>
</feature>
<name>A0A9P6FEA5_9FUNG</name>
<sequence>MVSLTSPARTITKLTTVTERTDAVLQGVVPVPGPNGGASTWALAYTTQAGGLYGLMMSGSWEDQKAASTKAGIIGGVCAAIVVVLGVAGFFYWRRKKQQREARKAEEPQYPGTKLEPLDGNAPPPPPPGNNQVSGFSSAPILESPLPSLPPGSQGQLQHQSQSYPSQYPQQFSQPYPQQFPQQFPQQIPQQYSQQQFPQQFPQQGLHPGQPNPMFNTTQPIPSASQSFSAPTQPSYQQQPSPSTTTSTPTAATNAPSFNANANSAQQLQDIQFSTHPRPNFTTMASGVN</sequence>
<dbReference type="EMBL" id="JAAAXW010000026">
    <property type="protein sequence ID" value="KAF9548748.1"/>
    <property type="molecule type" value="Genomic_DNA"/>
</dbReference>
<evidence type="ECO:0000256" key="1">
    <source>
        <dbReference type="SAM" id="MobiDB-lite"/>
    </source>
</evidence>
<protein>
    <submittedName>
        <fullName evidence="3">Uncharacterized protein</fullName>
    </submittedName>
</protein>
<feature type="region of interest" description="Disordered" evidence="1">
    <location>
        <begin position="101"/>
        <end position="289"/>
    </location>
</feature>
<evidence type="ECO:0000313" key="4">
    <source>
        <dbReference type="Proteomes" id="UP000723463"/>
    </source>
</evidence>